<organism evidence="1 2">
    <name type="scientific">Leeia aquatica</name>
    <dbReference type="NCBI Taxonomy" id="2725557"/>
    <lineage>
        <taxon>Bacteria</taxon>
        <taxon>Pseudomonadati</taxon>
        <taxon>Pseudomonadota</taxon>
        <taxon>Betaproteobacteria</taxon>
        <taxon>Neisseriales</taxon>
        <taxon>Leeiaceae</taxon>
        <taxon>Leeia</taxon>
    </lineage>
</organism>
<keyword evidence="2" id="KW-1185">Reference proteome</keyword>
<evidence type="ECO:0000313" key="2">
    <source>
        <dbReference type="Proteomes" id="UP000587991"/>
    </source>
</evidence>
<protein>
    <submittedName>
        <fullName evidence="1">Uncharacterized protein</fullName>
    </submittedName>
</protein>
<accession>A0A847S215</accession>
<dbReference type="EMBL" id="JABAIM010000002">
    <property type="protein sequence ID" value="NLR75871.1"/>
    <property type="molecule type" value="Genomic_DNA"/>
</dbReference>
<reference evidence="1 2" key="1">
    <citation type="submission" date="2020-04" db="EMBL/GenBank/DDBJ databases">
        <title>Draft genome of Leeia sp. IMCC25680.</title>
        <authorList>
            <person name="Song J."/>
            <person name="Cho J.-C."/>
        </authorList>
    </citation>
    <scope>NUCLEOTIDE SEQUENCE [LARGE SCALE GENOMIC DNA]</scope>
    <source>
        <strain evidence="1 2">IMCC25680</strain>
    </source>
</reference>
<gene>
    <name evidence="1" type="ORF">HF682_11950</name>
</gene>
<proteinExistence type="predicted"/>
<dbReference type="Proteomes" id="UP000587991">
    <property type="component" value="Unassembled WGS sequence"/>
</dbReference>
<comment type="caution">
    <text evidence="1">The sequence shown here is derived from an EMBL/GenBank/DDBJ whole genome shotgun (WGS) entry which is preliminary data.</text>
</comment>
<dbReference type="RefSeq" id="WP_168877503.1">
    <property type="nucleotide sequence ID" value="NZ_JABAIM010000002.1"/>
</dbReference>
<evidence type="ECO:0000313" key="1">
    <source>
        <dbReference type="EMBL" id="NLR75871.1"/>
    </source>
</evidence>
<name>A0A847S215_9NEIS</name>
<sequence length="102" mass="11375">MKKTRHTFSLQAGEIALWRLPRGSQLYLLQGQAYLHLPVQWQAETVLFPSLAVPGETLLPVEGMVQLQATDAVRVVLLMPDRDSVLNRLLKGIRCLGRLTAA</sequence>
<dbReference type="AlphaFoldDB" id="A0A847S215"/>